<feature type="region of interest" description="Disordered" evidence="2">
    <location>
        <begin position="711"/>
        <end position="748"/>
    </location>
</feature>
<dbReference type="SUPFAM" id="SSF48403">
    <property type="entry name" value="Ankyrin repeat"/>
    <property type="match status" value="2"/>
</dbReference>
<keyword evidence="1" id="KW-0040">ANK repeat</keyword>
<dbReference type="Proteomes" id="UP000799537">
    <property type="component" value="Unassembled WGS sequence"/>
</dbReference>
<feature type="repeat" description="ANK" evidence="1">
    <location>
        <begin position="199"/>
        <end position="231"/>
    </location>
</feature>
<dbReference type="InterPro" id="IPR036770">
    <property type="entry name" value="Ankyrin_rpt-contain_sf"/>
</dbReference>
<dbReference type="Pfam" id="PF12796">
    <property type="entry name" value="Ank_2"/>
    <property type="match status" value="1"/>
</dbReference>
<dbReference type="Pfam" id="PF06985">
    <property type="entry name" value="HET"/>
    <property type="match status" value="1"/>
</dbReference>
<dbReference type="AlphaFoldDB" id="A0A6A6CWJ5"/>
<evidence type="ECO:0000256" key="1">
    <source>
        <dbReference type="PROSITE-ProRule" id="PRU00023"/>
    </source>
</evidence>
<dbReference type="PANTHER" id="PTHR24148:SF82">
    <property type="entry name" value="HETEROKARYON INCOMPATIBILITY DOMAIN-CONTAINING PROTEIN"/>
    <property type="match status" value="1"/>
</dbReference>
<proteinExistence type="predicted"/>
<keyword evidence="5" id="KW-1185">Reference proteome</keyword>
<evidence type="ECO:0000259" key="3">
    <source>
        <dbReference type="Pfam" id="PF06985"/>
    </source>
</evidence>
<reference evidence="4" key="1">
    <citation type="journal article" date="2020" name="Stud. Mycol.">
        <title>101 Dothideomycetes genomes: a test case for predicting lifestyles and emergence of pathogens.</title>
        <authorList>
            <person name="Haridas S."/>
            <person name="Albert R."/>
            <person name="Binder M."/>
            <person name="Bloem J."/>
            <person name="Labutti K."/>
            <person name="Salamov A."/>
            <person name="Andreopoulos B."/>
            <person name="Baker S."/>
            <person name="Barry K."/>
            <person name="Bills G."/>
            <person name="Bluhm B."/>
            <person name="Cannon C."/>
            <person name="Castanera R."/>
            <person name="Culley D."/>
            <person name="Daum C."/>
            <person name="Ezra D."/>
            <person name="Gonzalez J."/>
            <person name="Henrissat B."/>
            <person name="Kuo A."/>
            <person name="Liang C."/>
            <person name="Lipzen A."/>
            <person name="Lutzoni F."/>
            <person name="Magnuson J."/>
            <person name="Mondo S."/>
            <person name="Nolan M."/>
            <person name="Ohm R."/>
            <person name="Pangilinan J."/>
            <person name="Park H.-J."/>
            <person name="Ramirez L."/>
            <person name="Alfaro M."/>
            <person name="Sun H."/>
            <person name="Tritt A."/>
            <person name="Yoshinaga Y."/>
            <person name="Zwiers L.-H."/>
            <person name="Turgeon B."/>
            <person name="Goodwin S."/>
            <person name="Spatafora J."/>
            <person name="Crous P."/>
            <person name="Grigoriev I."/>
        </authorList>
    </citation>
    <scope>NUCLEOTIDE SEQUENCE</scope>
    <source>
        <strain evidence="4">ATCC 36951</strain>
    </source>
</reference>
<dbReference type="RefSeq" id="XP_033672456.1">
    <property type="nucleotide sequence ID" value="XM_033811685.1"/>
</dbReference>
<dbReference type="InterPro" id="IPR010730">
    <property type="entry name" value="HET"/>
</dbReference>
<dbReference type="GeneID" id="54564957"/>
<protein>
    <recommendedName>
        <fullName evidence="3">Heterokaryon incompatibility domain-containing protein</fullName>
    </recommendedName>
</protein>
<dbReference type="Gene3D" id="1.25.40.20">
    <property type="entry name" value="Ankyrin repeat-containing domain"/>
    <property type="match status" value="2"/>
</dbReference>
<dbReference type="InterPro" id="IPR002110">
    <property type="entry name" value="Ankyrin_rpt"/>
</dbReference>
<name>A0A6A6CWJ5_ZASCE</name>
<organism evidence="4 5">
    <name type="scientific">Zasmidium cellare ATCC 36951</name>
    <dbReference type="NCBI Taxonomy" id="1080233"/>
    <lineage>
        <taxon>Eukaryota</taxon>
        <taxon>Fungi</taxon>
        <taxon>Dikarya</taxon>
        <taxon>Ascomycota</taxon>
        <taxon>Pezizomycotina</taxon>
        <taxon>Dothideomycetes</taxon>
        <taxon>Dothideomycetidae</taxon>
        <taxon>Mycosphaerellales</taxon>
        <taxon>Mycosphaerellaceae</taxon>
        <taxon>Zasmidium</taxon>
    </lineage>
</organism>
<dbReference type="InterPro" id="IPR052895">
    <property type="entry name" value="HetReg/Transcr_Mod"/>
</dbReference>
<dbReference type="PANTHER" id="PTHR24148">
    <property type="entry name" value="ANKYRIN REPEAT DOMAIN-CONTAINING PROTEIN 39 HOMOLOG-RELATED"/>
    <property type="match status" value="1"/>
</dbReference>
<dbReference type="EMBL" id="ML993583">
    <property type="protein sequence ID" value="KAF2171567.1"/>
    <property type="molecule type" value="Genomic_DNA"/>
</dbReference>
<gene>
    <name evidence="4" type="ORF">M409DRAFT_50983</name>
</gene>
<accession>A0A6A6CWJ5</accession>
<evidence type="ECO:0000313" key="4">
    <source>
        <dbReference type="EMBL" id="KAF2171567.1"/>
    </source>
</evidence>
<feature type="compositionally biased region" description="Acidic residues" evidence="2">
    <location>
        <begin position="721"/>
        <end position="730"/>
    </location>
</feature>
<dbReference type="OrthoDB" id="20872at2759"/>
<dbReference type="SMART" id="SM00248">
    <property type="entry name" value="ANK"/>
    <property type="match status" value="5"/>
</dbReference>
<sequence>MAPIWSSTRRFGLRHHCLPTTSLGVIHSNPTSNARDCAPSPAASLVYVEEEDRHDLDAAAPFYARRPVRSNDDGTGSAPSRVGQISWRAPAADDREETYCPSEEFKDLFEECFAEAEGHDALPFFHRQAVRIAVQSDDIELVRYLLEKDATKSLLAEDSNSVQTILCVHDDSTTRNQDPVPMIKLLLKFGAQVNGLDEAGNTALYYATAFGLPDTFRFLLDNGADFTPKHHLPAKVKGASRHNLPKASSRPTLQSQAVDLMQVALHSSDSSTLVQNSVLEAYKCWAPIIVFFIDAHFSHPLPENIFTELTEAACSVADMEIVSKLLSYQSNVSASGLLASSLAPGLKSATREGHLEITRLLLRFGADPRLACESTRQPGRRARCKQPEQSGEEIHKTWKTAIEDVCERNLRPEVPSKPLSVLDACEVLFWEGISEADQHLLLAEAALQGRIDIVQRLWAAGVRLKQAPITGSVPVLEFFIAQGTSFNWPELQKYAIPSCRLHTIDWLVGRAGQHLKSRQELEPLLKVLMGRYSTYRRGWLSPDMIQRRKSMLAYLFTSYAHPKRTTVKAHAEVNMLVLRAVMGRLHDLKLFLQEGTRSHCPGLRSAAMVEIKAKAQSDDKSGSLNYDGLETVVKELQLLLRCYDGELSETQTLDNKDDRLWLTPSMLDAWLEDGVAPIEGYRTEDGCRTESHSCDVRQRVQLPHRYRDAPVDKSWRGQALEEGENGDMPEDATPAKASTSQIPANPITDVCSIEEVEASLDRNEEEPSEDSNAPIECTIRDIHLAEKPTYEALSYVWGHGNDSAAIQLNNKTRLVRSNLRAALFQLRFRKHPRVLWIDALCINQGDVDERNHQVRIMSTIYQSAKRVLIWVGESGDGSKLVFDYMRKLRTKHKQDPYRDEPDDEGAEQPPFNFSYAKGRPTLQGELGEAFEKFCHRPWFSKTWVIQEFALSSPAVVVCGGDKEQWSLLQEVYPGSRLGKLNAIRTGVRGDPFLGGRRRGHAAESVFGPSKAQSILDYSIQCEATEPRDRVYALLGILPFPSIKVDYKLPVEEVYRSFSQAIFEQTRKIGLLHRFGFERNLGDLPSWVLDLSASTRTGMLPQNRGVPAARDDEVRDLLSHAMDGFRTEGSAMFIRGSLIDHIHEVAQVLPPLDHPDVVAPTDSELKSVIRSWESCACRIKTPNFLAAVPAVFVQTLEAHDGTLNRHLEPVKYPWSFWDSCAFFGFTEFKRTFPKILPRFRPFALLGGEAAPSLFTYS</sequence>
<dbReference type="PROSITE" id="PS50297">
    <property type="entry name" value="ANK_REP_REGION"/>
    <property type="match status" value="1"/>
</dbReference>
<feature type="domain" description="Heterokaryon incompatibility" evidence="3">
    <location>
        <begin position="790"/>
        <end position="947"/>
    </location>
</feature>
<evidence type="ECO:0000256" key="2">
    <source>
        <dbReference type="SAM" id="MobiDB-lite"/>
    </source>
</evidence>
<dbReference type="PROSITE" id="PS50088">
    <property type="entry name" value="ANK_REPEAT"/>
    <property type="match status" value="1"/>
</dbReference>
<evidence type="ECO:0000313" key="5">
    <source>
        <dbReference type="Proteomes" id="UP000799537"/>
    </source>
</evidence>